<accession>A0A815PYW6</accession>
<sequence>MNTPRNEHTATLLLNGKVLVTGEDNNSPVVTAQLHDPLTNNWTLTASMSVPRNYHITSVLSNGKVLIAGRNSSNTSSELYDSETNSWKTTANMNVAGVLN</sequence>
<reference evidence="3" key="1">
    <citation type="submission" date="2021-02" db="EMBL/GenBank/DDBJ databases">
        <authorList>
            <person name="Nowell W R."/>
        </authorList>
    </citation>
    <scope>NUCLEOTIDE SEQUENCE</scope>
</reference>
<protein>
    <submittedName>
        <fullName evidence="3">Uncharacterized protein</fullName>
    </submittedName>
</protein>
<evidence type="ECO:0000313" key="3">
    <source>
        <dbReference type="EMBL" id="CAF1454887.1"/>
    </source>
</evidence>
<dbReference type="OrthoDB" id="8029181at2759"/>
<evidence type="ECO:0000313" key="5">
    <source>
        <dbReference type="Proteomes" id="UP000663828"/>
    </source>
</evidence>
<dbReference type="PANTHER" id="PTHR46344">
    <property type="entry name" value="OS02G0202900 PROTEIN"/>
    <property type="match status" value="1"/>
</dbReference>
<dbReference type="AlphaFoldDB" id="A0A815PYW6"/>
<evidence type="ECO:0000256" key="2">
    <source>
        <dbReference type="ARBA" id="ARBA00022737"/>
    </source>
</evidence>
<dbReference type="EMBL" id="CAJNOJ010000456">
    <property type="protein sequence ID" value="CAF1454887.1"/>
    <property type="molecule type" value="Genomic_DNA"/>
</dbReference>
<evidence type="ECO:0000313" key="6">
    <source>
        <dbReference type="Proteomes" id="UP000663852"/>
    </source>
</evidence>
<dbReference type="SUPFAM" id="SSF117281">
    <property type="entry name" value="Kelch motif"/>
    <property type="match status" value="1"/>
</dbReference>
<evidence type="ECO:0000256" key="1">
    <source>
        <dbReference type="ARBA" id="ARBA00022441"/>
    </source>
</evidence>
<keyword evidence="1" id="KW-0880">Kelch repeat</keyword>
<gene>
    <name evidence="3" type="ORF">EDS130_LOCUS39766</name>
    <name evidence="4" type="ORF">XAT740_LOCUS42804</name>
</gene>
<evidence type="ECO:0000313" key="4">
    <source>
        <dbReference type="EMBL" id="CAF1549813.1"/>
    </source>
</evidence>
<dbReference type="Proteomes" id="UP000663828">
    <property type="component" value="Unassembled WGS sequence"/>
</dbReference>
<name>A0A815PYW6_ADIRI</name>
<dbReference type="Proteomes" id="UP000663852">
    <property type="component" value="Unassembled WGS sequence"/>
</dbReference>
<dbReference type="InterPro" id="IPR037293">
    <property type="entry name" value="Gal_Oxidase_central_sf"/>
</dbReference>
<dbReference type="InterPro" id="IPR015915">
    <property type="entry name" value="Kelch-typ_b-propeller"/>
</dbReference>
<dbReference type="Gene3D" id="2.130.10.80">
    <property type="entry name" value="Galactose oxidase/kelch, beta-propeller"/>
    <property type="match status" value="1"/>
</dbReference>
<proteinExistence type="predicted"/>
<organism evidence="3 6">
    <name type="scientific">Adineta ricciae</name>
    <name type="common">Rotifer</name>
    <dbReference type="NCBI Taxonomy" id="249248"/>
    <lineage>
        <taxon>Eukaryota</taxon>
        <taxon>Metazoa</taxon>
        <taxon>Spiralia</taxon>
        <taxon>Gnathifera</taxon>
        <taxon>Rotifera</taxon>
        <taxon>Eurotatoria</taxon>
        <taxon>Bdelloidea</taxon>
        <taxon>Adinetida</taxon>
        <taxon>Adinetidae</taxon>
        <taxon>Adineta</taxon>
    </lineage>
</organism>
<dbReference type="EMBL" id="CAJNOR010005181">
    <property type="protein sequence ID" value="CAF1549813.1"/>
    <property type="molecule type" value="Genomic_DNA"/>
</dbReference>
<keyword evidence="5" id="KW-1185">Reference proteome</keyword>
<comment type="caution">
    <text evidence="3">The sequence shown here is derived from an EMBL/GenBank/DDBJ whole genome shotgun (WGS) entry which is preliminary data.</text>
</comment>
<keyword evidence="2" id="KW-0677">Repeat</keyword>
<dbReference type="PANTHER" id="PTHR46344:SF27">
    <property type="entry name" value="KELCH REPEAT SUPERFAMILY PROTEIN"/>
    <property type="match status" value="1"/>
</dbReference>